<evidence type="ECO:0000313" key="6">
    <source>
        <dbReference type="EMBL" id="PIR04736.1"/>
    </source>
</evidence>
<evidence type="ECO:0000256" key="4">
    <source>
        <dbReference type="ARBA" id="ARBA00035256"/>
    </source>
</evidence>
<dbReference type="Gene3D" id="1.10.287.610">
    <property type="entry name" value="Helix hairpin bin"/>
    <property type="match status" value="1"/>
</dbReference>
<dbReference type="CDD" id="cd01425">
    <property type="entry name" value="RPS2"/>
    <property type="match status" value="1"/>
</dbReference>
<dbReference type="InterPro" id="IPR001865">
    <property type="entry name" value="Ribosomal_uS2"/>
</dbReference>
<protein>
    <recommendedName>
        <fullName evidence="4 5">Small ribosomal subunit protein uS2</fullName>
    </recommendedName>
</protein>
<evidence type="ECO:0000256" key="1">
    <source>
        <dbReference type="ARBA" id="ARBA00006242"/>
    </source>
</evidence>
<dbReference type="PANTHER" id="PTHR12534">
    <property type="entry name" value="30S RIBOSOMAL PROTEIN S2 PROKARYOTIC AND ORGANELLAR"/>
    <property type="match status" value="1"/>
</dbReference>
<dbReference type="HAMAP" id="MF_00291_B">
    <property type="entry name" value="Ribosomal_uS2_B"/>
    <property type="match status" value="1"/>
</dbReference>
<dbReference type="Pfam" id="PF00318">
    <property type="entry name" value="Ribosomal_S2"/>
    <property type="match status" value="1"/>
</dbReference>
<evidence type="ECO:0000256" key="2">
    <source>
        <dbReference type="ARBA" id="ARBA00022980"/>
    </source>
</evidence>
<evidence type="ECO:0000313" key="7">
    <source>
        <dbReference type="Proteomes" id="UP000229893"/>
    </source>
</evidence>
<dbReference type="PRINTS" id="PR00395">
    <property type="entry name" value="RIBOSOMALS2"/>
</dbReference>
<dbReference type="EMBL" id="PCWO01000041">
    <property type="protein sequence ID" value="PIR04736.1"/>
    <property type="molecule type" value="Genomic_DNA"/>
</dbReference>
<reference evidence="6 7" key="1">
    <citation type="submission" date="2017-09" db="EMBL/GenBank/DDBJ databases">
        <title>Depth-based differentiation of microbial function through sediment-hosted aquifers and enrichment of novel symbionts in the deep terrestrial subsurface.</title>
        <authorList>
            <person name="Probst A.J."/>
            <person name="Ladd B."/>
            <person name="Jarett J.K."/>
            <person name="Geller-Mcgrath D.E."/>
            <person name="Sieber C.M."/>
            <person name="Emerson J.B."/>
            <person name="Anantharaman K."/>
            <person name="Thomas B.C."/>
            <person name="Malmstrom R."/>
            <person name="Stieglmeier M."/>
            <person name="Klingl A."/>
            <person name="Woyke T."/>
            <person name="Ryan C.M."/>
            <person name="Banfield J.F."/>
        </authorList>
    </citation>
    <scope>NUCLEOTIDE SEQUENCE [LARGE SCALE GENOMIC DNA]</scope>
    <source>
        <strain evidence="6">CG11_big_fil_rev_8_21_14_0_20_35_14</strain>
    </source>
</reference>
<keyword evidence="3 5" id="KW-0687">Ribonucleoprotein</keyword>
<comment type="similarity">
    <text evidence="1 5">Belongs to the universal ribosomal protein uS2 family.</text>
</comment>
<accession>A0A2H0N9F3</accession>
<evidence type="ECO:0000256" key="5">
    <source>
        <dbReference type="HAMAP-Rule" id="MF_00291"/>
    </source>
</evidence>
<evidence type="ECO:0000256" key="3">
    <source>
        <dbReference type="ARBA" id="ARBA00023274"/>
    </source>
</evidence>
<dbReference type="GO" id="GO:0015935">
    <property type="term" value="C:small ribosomal subunit"/>
    <property type="evidence" value="ECO:0007669"/>
    <property type="project" value="InterPro"/>
</dbReference>
<gene>
    <name evidence="5 6" type="primary">rpsB</name>
    <name evidence="6" type="ORF">COV57_02785</name>
</gene>
<dbReference type="AlphaFoldDB" id="A0A2H0N9F3"/>
<comment type="caution">
    <text evidence="6">The sequence shown here is derived from an EMBL/GenBank/DDBJ whole genome shotgun (WGS) entry which is preliminary data.</text>
</comment>
<sequence length="244" mass="27448">MLEKQEDTTLIELEEKDVLISSEIEAMVQAGLFYGRIKGKTHPKMKPFIALNRNGVEIINLSKTTSLLKEAGEFIAKLMKDGKKILFVATQPSAADDIKELALELNCPYVTQKWVGGALTNFMVIRKRIAYYSKLKKDFEEGKLTQYTKKEQSQMKKELQKMDFIFGGIEDMNVLPDALFVVNANLHSTAVNEAKITNIPVLAVISTDSDPRNVKYPIIANDNSKTSIQFIIKTIRDTISVSLK</sequence>
<name>A0A2H0N9F3_9BACT</name>
<dbReference type="InterPro" id="IPR005706">
    <property type="entry name" value="Ribosomal_uS2_bac/mit/plastid"/>
</dbReference>
<keyword evidence="2 5" id="KW-0689">Ribosomal protein</keyword>
<dbReference type="Gene3D" id="3.40.50.10490">
    <property type="entry name" value="Glucose-6-phosphate isomerase like protein, domain 1"/>
    <property type="match status" value="1"/>
</dbReference>
<dbReference type="SUPFAM" id="SSF52313">
    <property type="entry name" value="Ribosomal protein S2"/>
    <property type="match status" value="1"/>
</dbReference>
<dbReference type="PANTHER" id="PTHR12534:SF0">
    <property type="entry name" value="SMALL RIBOSOMAL SUBUNIT PROTEIN US2M"/>
    <property type="match status" value="1"/>
</dbReference>
<dbReference type="Proteomes" id="UP000229893">
    <property type="component" value="Unassembled WGS sequence"/>
</dbReference>
<organism evidence="6 7">
    <name type="scientific">Candidatus Liptonbacteria bacterium CG11_big_fil_rev_8_21_14_0_20_35_14</name>
    <dbReference type="NCBI Taxonomy" id="1974634"/>
    <lineage>
        <taxon>Bacteria</taxon>
        <taxon>Candidatus Liptoniibacteriota</taxon>
    </lineage>
</organism>
<dbReference type="NCBIfam" id="TIGR01011">
    <property type="entry name" value="rpsB_bact"/>
    <property type="match status" value="1"/>
</dbReference>
<proteinExistence type="inferred from homology"/>
<dbReference type="GO" id="GO:0006412">
    <property type="term" value="P:translation"/>
    <property type="evidence" value="ECO:0007669"/>
    <property type="project" value="UniProtKB-UniRule"/>
</dbReference>
<dbReference type="InterPro" id="IPR023591">
    <property type="entry name" value="Ribosomal_uS2_flav_dom_sf"/>
</dbReference>
<dbReference type="GO" id="GO:0003735">
    <property type="term" value="F:structural constituent of ribosome"/>
    <property type="evidence" value="ECO:0007669"/>
    <property type="project" value="InterPro"/>
</dbReference>